<reference evidence="8" key="2">
    <citation type="submission" date="2020-09" db="EMBL/GenBank/DDBJ databases">
        <authorList>
            <person name="Sun Q."/>
            <person name="Ohkuma M."/>
        </authorList>
    </citation>
    <scope>NUCLEOTIDE SEQUENCE</scope>
    <source>
        <strain evidence="8">JCM 4403</strain>
    </source>
</reference>
<feature type="chain" id="PRO_5037288157" evidence="5">
    <location>
        <begin position="36"/>
        <end position="542"/>
    </location>
</feature>
<dbReference type="RefSeq" id="WP_189558833.1">
    <property type="nucleotide sequence ID" value="NZ_BMTU01000006.1"/>
</dbReference>
<evidence type="ECO:0000256" key="3">
    <source>
        <dbReference type="ARBA" id="ARBA00022801"/>
    </source>
</evidence>
<keyword evidence="3 8" id="KW-0378">Hydrolase</keyword>
<evidence type="ECO:0000259" key="6">
    <source>
        <dbReference type="Pfam" id="PF00561"/>
    </source>
</evidence>
<evidence type="ECO:0000259" key="7">
    <source>
        <dbReference type="Pfam" id="PF08386"/>
    </source>
</evidence>
<dbReference type="Proteomes" id="UP000656732">
    <property type="component" value="Unassembled WGS sequence"/>
</dbReference>
<dbReference type="EMBL" id="BMTU01000006">
    <property type="protein sequence ID" value="GGQ85113.1"/>
    <property type="molecule type" value="Genomic_DNA"/>
</dbReference>
<gene>
    <name evidence="8" type="ORF">GCM10010280_34950</name>
</gene>
<feature type="domain" description="Peptidase S33 tripeptidyl aminopeptidase-like C-terminal" evidence="7">
    <location>
        <begin position="415"/>
        <end position="514"/>
    </location>
</feature>
<feature type="signal peptide" evidence="5">
    <location>
        <begin position="1"/>
        <end position="35"/>
    </location>
</feature>
<dbReference type="AlphaFoldDB" id="A0A918BPW1"/>
<dbReference type="InterPro" id="IPR013595">
    <property type="entry name" value="Pept_S33_TAP-like_C"/>
</dbReference>
<dbReference type="Pfam" id="PF00561">
    <property type="entry name" value="Abhydrolase_1"/>
    <property type="match status" value="1"/>
</dbReference>
<evidence type="ECO:0000313" key="9">
    <source>
        <dbReference type="Proteomes" id="UP000656732"/>
    </source>
</evidence>
<dbReference type="PANTHER" id="PTHR43248:SF29">
    <property type="entry name" value="TRIPEPTIDYL AMINOPEPTIDASE"/>
    <property type="match status" value="1"/>
</dbReference>
<dbReference type="Gene3D" id="3.40.50.1820">
    <property type="entry name" value="alpha/beta hydrolase"/>
    <property type="match status" value="1"/>
</dbReference>
<comment type="similarity">
    <text evidence="1">Belongs to the peptidase S33 family.</text>
</comment>
<sequence length="542" mass="57481">MPRIRATPAGRRRAAVVAALLTGSAVLTGPSPATAGGAPPPASAVPRLDWSRCVPGSAFDCATARVPLDHDEPGGRTIELAVVRRKAADPDRRVGTLFFNPGGPGGPGTVQMPQNYASFPQEVRERFDIVSWDPRGVGSSTAVNCFTSPGEAAEWSASRPAGFPVGEAERAEYAASYEELGRRCEQRDPALLRHVSTADTARDLDLLLAAVGEDRLNYLGISYGTMLGATYANLFPGKVRAMILDSNWDPRAWTDDASDEDPRLTSFQRLGSDLGAAETLDRFLTLCGTAGTDRCAFSAGSPEATRDKFEELMVRLRERPVEGWTYAGTIAAAVSGFYVVHPGWTRLAATLQELWQGRVPAPVPLPPPPAVPEPDPYLGEEQSTAVFCGDSPHPRDPSAYHALEDLSAARAGDTGRFWVWSSAGCAGWPAVAEHRYRGPWDRPTAHPVLVVGTTHDPSTPFTGAQAMAEQLAGARLLTHRGHGHTALLNPSRCVQAHESRYLVDGTLPPPGTTCEQDTPPFGTPRPSGGVATGGGGTAGALS</sequence>
<dbReference type="InterPro" id="IPR000073">
    <property type="entry name" value="AB_hydrolase_1"/>
</dbReference>
<keyword evidence="2 5" id="KW-0732">Signal</keyword>
<feature type="region of interest" description="Disordered" evidence="4">
    <location>
        <begin position="504"/>
        <end position="542"/>
    </location>
</feature>
<name>A0A918BPW1_9ACTN</name>
<dbReference type="Pfam" id="PF08386">
    <property type="entry name" value="Abhydrolase_4"/>
    <property type="match status" value="1"/>
</dbReference>
<protein>
    <submittedName>
        <fullName evidence="8">Hydrolase</fullName>
    </submittedName>
</protein>
<dbReference type="PANTHER" id="PTHR43248">
    <property type="entry name" value="2-SUCCINYL-6-HYDROXY-2,4-CYCLOHEXADIENE-1-CARBOXYLATE SYNTHASE"/>
    <property type="match status" value="1"/>
</dbReference>
<keyword evidence="9" id="KW-1185">Reference proteome</keyword>
<reference evidence="8" key="1">
    <citation type="journal article" date="2014" name="Int. J. Syst. Evol. Microbiol.">
        <title>Complete genome sequence of Corynebacterium casei LMG S-19264T (=DSM 44701T), isolated from a smear-ripened cheese.</title>
        <authorList>
            <consortium name="US DOE Joint Genome Institute (JGI-PGF)"/>
            <person name="Walter F."/>
            <person name="Albersmeier A."/>
            <person name="Kalinowski J."/>
            <person name="Ruckert C."/>
        </authorList>
    </citation>
    <scope>NUCLEOTIDE SEQUENCE</scope>
    <source>
        <strain evidence="8">JCM 4403</strain>
    </source>
</reference>
<evidence type="ECO:0000313" key="8">
    <source>
        <dbReference type="EMBL" id="GGQ85113.1"/>
    </source>
</evidence>
<dbReference type="GO" id="GO:0016787">
    <property type="term" value="F:hydrolase activity"/>
    <property type="evidence" value="ECO:0007669"/>
    <property type="project" value="UniProtKB-KW"/>
</dbReference>
<feature type="domain" description="AB hydrolase-1" evidence="6">
    <location>
        <begin position="97"/>
        <end position="251"/>
    </location>
</feature>
<dbReference type="SUPFAM" id="SSF53474">
    <property type="entry name" value="alpha/beta-Hydrolases"/>
    <property type="match status" value="1"/>
</dbReference>
<comment type="caution">
    <text evidence="8">The sequence shown here is derived from an EMBL/GenBank/DDBJ whole genome shotgun (WGS) entry which is preliminary data.</text>
</comment>
<evidence type="ECO:0000256" key="5">
    <source>
        <dbReference type="SAM" id="SignalP"/>
    </source>
</evidence>
<dbReference type="InterPro" id="IPR029058">
    <property type="entry name" value="AB_hydrolase_fold"/>
</dbReference>
<dbReference type="InterPro" id="IPR051601">
    <property type="entry name" value="Serine_prot/Carboxylest_S33"/>
</dbReference>
<evidence type="ECO:0000256" key="4">
    <source>
        <dbReference type="SAM" id="MobiDB-lite"/>
    </source>
</evidence>
<organism evidence="8 9">
    <name type="scientific">Streptomyces pilosus</name>
    <dbReference type="NCBI Taxonomy" id="28893"/>
    <lineage>
        <taxon>Bacteria</taxon>
        <taxon>Bacillati</taxon>
        <taxon>Actinomycetota</taxon>
        <taxon>Actinomycetes</taxon>
        <taxon>Kitasatosporales</taxon>
        <taxon>Streptomycetaceae</taxon>
        <taxon>Streptomyces</taxon>
    </lineage>
</organism>
<accession>A0A918BPW1</accession>
<evidence type="ECO:0000256" key="2">
    <source>
        <dbReference type="ARBA" id="ARBA00022729"/>
    </source>
</evidence>
<proteinExistence type="inferred from homology"/>
<feature type="compositionally biased region" description="Gly residues" evidence="4">
    <location>
        <begin position="530"/>
        <end position="542"/>
    </location>
</feature>
<evidence type="ECO:0000256" key="1">
    <source>
        <dbReference type="ARBA" id="ARBA00010088"/>
    </source>
</evidence>